<gene>
    <name evidence="1" type="ORF">CathTA2_1638</name>
    <name evidence="2" type="ORF">HUR95_10045</name>
</gene>
<dbReference type="AlphaFoldDB" id="F5L738"/>
<sequence length="357" mass="42009">MKLLDCLLEQDIRELRHLASFYHCECNRHSKLELVQSIHFQLLHQQTCRSALQELGEELMSFVLFLAFQPKRTFALEELMTKGRLVQAVAGAKGKPEQWLAQLIKRGWLFVIRHACYHQVEIPAEVHQLLRQLLAEELLRKVQPVEEKLLTQRKEFKIRDEQQAIVEDLYRFLRFVASGRVPLTKAGVIHKRYQLQLFNSLAIPEDPLPKQRWRFGYGRRFPFYPNRFALIYDFCYAKDWIREQTGVLSLTLKGESQLADEPDEDDLRSQLTRFWLILYQQPIPALPFLYELLTTSLNGHWIERGRVTSFLSQWLRAYYFDDVATLANERILGMMAHMGLLAILTDEASGEQYVKIK</sequence>
<accession>F5L738</accession>
<dbReference type="RefSeq" id="WP_007504675.1">
    <property type="nucleotide sequence ID" value="NZ_AFCE01000136.1"/>
</dbReference>
<reference evidence="2 4" key="2">
    <citation type="journal article" date="2020" name="Extremophiles">
        <title>Genomic analysis of Caldalkalibacillus thermarum TA2.A1 reveals aerobic alkaliphilic metabolism and evolutionary hallmarks linking alkaliphilic bacteria and plant life.</title>
        <authorList>
            <person name="de Jong S.I."/>
            <person name="van den Broek M.A."/>
            <person name="Merkel A.Y."/>
            <person name="de la Torre Cortes P."/>
            <person name="Kalamorz F."/>
            <person name="Cook G.M."/>
            <person name="van Loosdrecht M.C.M."/>
            <person name="McMillan D.G.G."/>
        </authorList>
    </citation>
    <scope>NUCLEOTIDE SEQUENCE [LARGE SCALE GENOMIC DNA]</scope>
    <source>
        <strain evidence="2 4">TA2.A1</strain>
    </source>
</reference>
<dbReference type="KEGG" id="cthu:HUR95_10045"/>
<name>F5L738_CALTT</name>
<reference evidence="2" key="3">
    <citation type="submission" date="2021-08" db="EMBL/GenBank/DDBJ databases">
        <authorList>
            <person name="de Jong S."/>
            <person name="van den Broek M."/>
            <person name="Merkel A."/>
            <person name="de la Torre Cortes P."/>
            <person name="Kalamorz F."/>
            <person name="Cook G."/>
            <person name="van Loosdrecht M."/>
            <person name="McMillan D."/>
        </authorList>
    </citation>
    <scope>NUCLEOTIDE SEQUENCE</scope>
    <source>
        <strain evidence="2">TA2.A1</strain>
    </source>
</reference>
<proteinExistence type="predicted"/>
<evidence type="ECO:0000313" key="3">
    <source>
        <dbReference type="Proteomes" id="UP000010716"/>
    </source>
</evidence>
<dbReference type="OrthoDB" id="2369695at2"/>
<protein>
    <recommendedName>
        <fullName evidence="5">Helicase XPB/Ssl2 N-terminal domain-containing protein</fullName>
    </recommendedName>
</protein>
<dbReference type="Proteomes" id="UP000825179">
    <property type="component" value="Chromosome"/>
</dbReference>
<dbReference type="Proteomes" id="UP000010716">
    <property type="component" value="Unassembled WGS sequence"/>
</dbReference>
<evidence type="ECO:0000313" key="2">
    <source>
        <dbReference type="EMBL" id="QZT32726.1"/>
    </source>
</evidence>
<dbReference type="EMBL" id="CP082237">
    <property type="protein sequence ID" value="QZT32726.1"/>
    <property type="molecule type" value="Genomic_DNA"/>
</dbReference>
<evidence type="ECO:0008006" key="5">
    <source>
        <dbReference type="Google" id="ProtNLM"/>
    </source>
</evidence>
<organism evidence="1 3">
    <name type="scientific">Caldalkalibacillus thermarum (strain TA2.A1)</name>
    <dbReference type="NCBI Taxonomy" id="986075"/>
    <lineage>
        <taxon>Bacteria</taxon>
        <taxon>Bacillati</taxon>
        <taxon>Bacillota</taxon>
        <taxon>Bacilli</taxon>
        <taxon>Bacillales</taxon>
        <taxon>Bacillaceae</taxon>
        <taxon>Caldalkalibacillus</taxon>
    </lineage>
</organism>
<evidence type="ECO:0000313" key="4">
    <source>
        <dbReference type="Proteomes" id="UP000825179"/>
    </source>
</evidence>
<evidence type="ECO:0000313" key="1">
    <source>
        <dbReference type="EMBL" id="EGL82873.1"/>
    </source>
</evidence>
<dbReference type="eggNOG" id="ENOG503124W">
    <property type="taxonomic scope" value="Bacteria"/>
</dbReference>
<dbReference type="EMBL" id="AFCE01000136">
    <property type="protein sequence ID" value="EGL82873.1"/>
    <property type="molecule type" value="Genomic_DNA"/>
</dbReference>
<keyword evidence="4" id="KW-1185">Reference proteome</keyword>
<reference evidence="1 3" key="1">
    <citation type="journal article" date="2011" name="J. Bacteriol.">
        <title>Draft genome sequence of the thermoalkaliphilic Caldalkalibacillus thermarum strain TA2.A1.</title>
        <authorList>
            <person name="Kalamorz F."/>
            <person name="Keis S."/>
            <person name="McMillan D.G."/>
            <person name="Olsson K."/>
            <person name="Stanton J.A."/>
            <person name="Stockwell P."/>
            <person name="Black M.A."/>
            <person name="Klingeman D.M."/>
            <person name="Land M.L."/>
            <person name="Han C.S."/>
            <person name="Martin S.L."/>
            <person name="Becher S.A."/>
            <person name="Peddie C.J."/>
            <person name="Morgan H.W."/>
            <person name="Matthies D."/>
            <person name="Preiss L."/>
            <person name="Meier T."/>
            <person name="Brown S.D."/>
            <person name="Cook G.M."/>
        </authorList>
    </citation>
    <scope>NUCLEOTIDE SEQUENCE [LARGE SCALE GENOMIC DNA]</scope>
    <source>
        <strain evidence="1 3">TA2.A1</strain>
    </source>
</reference>